<dbReference type="Proteomes" id="UP000295192">
    <property type="component" value="Unassembled WGS sequence"/>
</dbReference>
<dbReference type="PROSITE" id="PS51155">
    <property type="entry name" value="CHIT_BIND_RR_2"/>
    <property type="match status" value="1"/>
</dbReference>
<dbReference type="GO" id="GO:0042302">
    <property type="term" value="F:structural constituent of cuticle"/>
    <property type="evidence" value="ECO:0007669"/>
    <property type="project" value="UniProtKB-UniRule"/>
</dbReference>
<organism evidence="4 5">
    <name type="scientific">Drosophila navojoa</name>
    <name type="common">Fruit fly</name>
    <dbReference type="NCBI Taxonomy" id="7232"/>
    <lineage>
        <taxon>Eukaryota</taxon>
        <taxon>Metazoa</taxon>
        <taxon>Ecdysozoa</taxon>
        <taxon>Arthropoda</taxon>
        <taxon>Hexapoda</taxon>
        <taxon>Insecta</taxon>
        <taxon>Pterygota</taxon>
        <taxon>Neoptera</taxon>
        <taxon>Endopterygota</taxon>
        <taxon>Diptera</taxon>
        <taxon>Brachycera</taxon>
        <taxon>Muscomorpha</taxon>
        <taxon>Ephydroidea</taxon>
        <taxon>Drosophilidae</taxon>
        <taxon>Drosophila</taxon>
    </lineage>
</organism>
<keyword evidence="3" id="KW-0732">Signal</keyword>
<feature type="chain" id="PRO_5019867616" evidence="3">
    <location>
        <begin position="22"/>
        <end position="187"/>
    </location>
</feature>
<dbReference type="STRING" id="7232.A0A484BP22"/>
<dbReference type="PANTHER" id="PTHR12236">
    <property type="entry name" value="STRUCTURAL CONTITUENT OF CUTICLE"/>
    <property type="match status" value="1"/>
</dbReference>
<protein>
    <submittedName>
        <fullName evidence="4">Uncharacterized protein</fullName>
    </submittedName>
</protein>
<gene>
    <name evidence="4" type="ORF">AWZ03_003863</name>
</gene>
<dbReference type="EMBL" id="LSRL02000021">
    <property type="protein sequence ID" value="TDG49625.1"/>
    <property type="molecule type" value="Genomic_DNA"/>
</dbReference>
<proteinExistence type="predicted"/>
<dbReference type="Pfam" id="PF00379">
    <property type="entry name" value="Chitin_bind_4"/>
    <property type="match status" value="1"/>
</dbReference>
<dbReference type="PANTHER" id="PTHR12236:SF75">
    <property type="entry name" value="CUTICULAR PROTEIN 62BB, ISOFORM A"/>
    <property type="match status" value="1"/>
</dbReference>
<accession>A0A484BP22</accession>
<dbReference type="KEGG" id="dnv:108652577"/>
<evidence type="ECO:0000256" key="1">
    <source>
        <dbReference type="ARBA" id="ARBA00022460"/>
    </source>
</evidence>
<dbReference type="InterPro" id="IPR000618">
    <property type="entry name" value="Insect_cuticle"/>
</dbReference>
<dbReference type="OMA" id="FRRHANY"/>
<reference evidence="4 5" key="1">
    <citation type="journal article" date="2019" name="J. Hered.">
        <title>An Improved Genome Assembly for Drosophila navojoa, the Basal Species in the mojavensis Cluster.</title>
        <authorList>
            <person name="Vanderlinde T."/>
            <person name="Dupim E.G."/>
            <person name="Nazario-Yepiz N.O."/>
            <person name="Carvalho A.B."/>
        </authorList>
    </citation>
    <scope>NUCLEOTIDE SEQUENCE [LARGE SCALE GENOMIC DNA]</scope>
    <source>
        <strain evidence="4">Navoj_Jal97</strain>
        <tissue evidence="4">Whole organism</tissue>
    </source>
</reference>
<evidence type="ECO:0000256" key="3">
    <source>
        <dbReference type="SAM" id="SignalP"/>
    </source>
</evidence>
<dbReference type="InterPro" id="IPR031311">
    <property type="entry name" value="CHIT_BIND_RR_consensus"/>
</dbReference>
<feature type="signal peptide" evidence="3">
    <location>
        <begin position="1"/>
        <end position="21"/>
    </location>
</feature>
<dbReference type="PROSITE" id="PS00233">
    <property type="entry name" value="CHIT_BIND_RR_1"/>
    <property type="match status" value="1"/>
</dbReference>
<dbReference type="GO" id="GO:0005615">
    <property type="term" value="C:extracellular space"/>
    <property type="evidence" value="ECO:0007669"/>
    <property type="project" value="TreeGrafter"/>
</dbReference>
<dbReference type="GO" id="GO:0031012">
    <property type="term" value="C:extracellular matrix"/>
    <property type="evidence" value="ECO:0007669"/>
    <property type="project" value="TreeGrafter"/>
</dbReference>
<evidence type="ECO:0000313" key="4">
    <source>
        <dbReference type="EMBL" id="TDG49625.1"/>
    </source>
</evidence>
<evidence type="ECO:0000313" key="5">
    <source>
        <dbReference type="Proteomes" id="UP000295192"/>
    </source>
</evidence>
<dbReference type="PRINTS" id="PR00947">
    <property type="entry name" value="CUTICLE"/>
</dbReference>
<keyword evidence="1 2" id="KW-0193">Cuticle</keyword>
<dbReference type="InterPro" id="IPR051217">
    <property type="entry name" value="Insect_Cuticle_Struc_Prot"/>
</dbReference>
<evidence type="ECO:0000256" key="2">
    <source>
        <dbReference type="PROSITE-ProRule" id="PRU00497"/>
    </source>
</evidence>
<dbReference type="OrthoDB" id="8195282at2759"/>
<keyword evidence="5" id="KW-1185">Reference proteome</keyword>
<dbReference type="AlphaFoldDB" id="A0A484BP22"/>
<name>A0A484BP22_DRONA</name>
<comment type="caution">
    <text evidence="4">The sequence shown here is derived from an EMBL/GenBank/DDBJ whole genome shotgun (WGS) entry which is preliminary data.</text>
</comment>
<sequence>MANFVCFVILSLALFASVAVARPGYAVDYYDHPKYSFNYGVADHSTGDVKSQHETRDGDVVKGQYSLVEPDGSIRTVDYTADSIHGFNAVVTKSGPTVHAQALVTKPIVAHKPILSHYQPHVAPVAAPVIVAASPAPYVTKQYAPAAAPIHYDYDDGSYYNQAQYEYVPQYDAGHYGHYTSPYAAHY</sequence>